<dbReference type="Gene3D" id="1.20.144.10">
    <property type="entry name" value="Phosphatidic acid phosphatase type 2/haloperoxidase"/>
    <property type="match status" value="1"/>
</dbReference>
<evidence type="ECO:0000256" key="7">
    <source>
        <dbReference type="ARBA" id="ARBA00024907"/>
    </source>
</evidence>
<evidence type="ECO:0000256" key="1">
    <source>
        <dbReference type="ARBA" id="ARBA00004141"/>
    </source>
</evidence>
<sequence>MASCLQETEWNLDSPAKEVVWKPVSLTHVVYPEGDFVGKCFAWFSLLPVFIIVSFVTLIAFRRELHTITFFGGLLVNEIVNWVLKNIIRQPRPCREHEVVFSEYGMPSNHSQFMWFFGVYLVLFVYIRIQYSTSSTCSLVDLAWKHVVAVGALLVAAIVTYSRVYLHYHTNRQVYSGAVVGSLVAVLWFIFTQLVLTPLFPVVVSWPLSERLMLRDSTLIPNVLWFEYASARAEARARQRKLQ</sequence>
<organism evidence="11 12">
    <name type="scientific">Saccoglossus kowalevskii</name>
    <name type="common">Acorn worm</name>
    <dbReference type="NCBI Taxonomy" id="10224"/>
    <lineage>
        <taxon>Eukaryota</taxon>
        <taxon>Metazoa</taxon>
        <taxon>Hemichordata</taxon>
        <taxon>Enteropneusta</taxon>
        <taxon>Harrimaniidae</taxon>
        <taxon>Saccoglossus</taxon>
    </lineage>
</organism>
<reference evidence="12" key="1">
    <citation type="submission" date="2025-08" db="UniProtKB">
        <authorList>
            <consortium name="RefSeq"/>
        </authorList>
    </citation>
    <scope>IDENTIFICATION</scope>
    <source>
        <tissue evidence="12">Testes</tissue>
    </source>
</reference>
<comment type="pathway">
    <text evidence="9">Protein modification; protein glycosylation.</text>
</comment>
<feature type="domain" description="Phosphatidic acid phosphatase type 2/haloperoxidase" evidence="10">
    <location>
        <begin position="67"/>
        <end position="189"/>
    </location>
</feature>
<protein>
    <recommendedName>
        <fullName evidence="9">Dolichyldiphosphatase</fullName>
        <ecNumber evidence="9">3.6.1.43</ecNumber>
    </recommendedName>
</protein>
<dbReference type="PANTHER" id="PTHR11247">
    <property type="entry name" value="PALMITOYL-PROTEIN THIOESTERASE/DOLICHYLDIPHOSPHATASE 1"/>
    <property type="match status" value="1"/>
</dbReference>
<dbReference type="SMART" id="SM00014">
    <property type="entry name" value="acidPPc"/>
    <property type="match status" value="1"/>
</dbReference>
<feature type="transmembrane region" description="Helical" evidence="9">
    <location>
        <begin position="143"/>
        <end position="162"/>
    </location>
</feature>
<evidence type="ECO:0000313" key="12">
    <source>
        <dbReference type="RefSeq" id="XP_006818673.1"/>
    </source>
</evidence>
<evidence type="ECO:0000256" key="8">
    <source>
        <dbReference type="ARBA" id="ARBA00047349"/>
    </source>
</evidence>
<keyword evidence="4 9" id="KW-0378">Hydrolase</keyword>
<keyword evidence="9" id="KW-0256">Endoplasmic reticulum</keyword>
<gene>
    <name evidence="12" type="primary">LOC100367623</name>
</gene>
<comment type="similarity">
    <text evidence="2 9">Belongs to the dolichyldiphosphatase family.</text>
</comment>
<dbReference type="Proteomes" id="UP000694865">
    <property type="component" value="Unplaced"/>
</dbReference>
<dbReference type="CDD" id="cd03382">
    <property type="entry name" value="PAP2_dolichyldiphosphatase"/>
    <property type="match status" value="1"/>
</dbReference>
<evidence type="ECO:0000313" key="11">
    <source>
        <dbReference type="Proteomes" id="UP000694865"/>
    </source>
</evidence>
<evidence type="ECO:0000259" key="10">
    <source>
        <dbReference type="SMART" id="SM00014"/>
    </source>
</evidence>
<dbReference type="Pfam" id="PF01569">
    <property type="entry name" value="PAP2"/>
    <property type="match status" value="1"/>
</dbReference>
<feature type="transmembrane region" description="Helical" evidence="9">
    <location>
        <begin position="113"/>
        <end position="131"/>
    </location>
</feature>
<comment type="subcellular location">
    <subcellularLocation>
        <location evidence="9">Endoplasmic reticulum membrane</location>
        <topology evidence="9">Multi-pass membrane protein</topology>
    </subcellularLocation>
    <subcellularLocation>
        <location evidence="1">Membrane</location>
        <topology evidence="1">Multi-pass membrane protein</topology>
    </subcellularLocation>
</comment>
<dbReference type="RefSeq" id="XP_006818673.1">
    <property type="nucleotide sequence ID" value="XM_006818610.1"/>
</dbReference>
<feature type="transmembrane region" description="Helical" evidence="9">
    <location>
        <begin position="174"/>
        <end position="196"/>
    </location>
</feature>
<comment type="function">
    <text evidence="7 9">Required for efficient N-glycosylation. Necessary for maintaining optimal levels of dolichol-linked oligosaccharides. Hydrolyzes dolichyl pyrophosphate at a very high rate and dolichyl monophosphate at a much lower rate. Does not act on phosphatidate.</text>
</comment>
<keyword evidence="11" id="KW-1185">Reference proteome</keyword>
<dbReference type="SUPFAM" id="SSF48317">
    <property type="entry name" value="Acid phosphatase/Vanadium-dependent haloperoxidase"/>
    <property type="match status" value="1"/>
</dbReference>
<keyword evidence="3 9" id="KW-0812">Transmembrane</keyword>
<comment type="catalytic activity">
    <reaction evidence="8 9">
        <text>a di-trans,poly-cis-dolichyl diphosphate + H2O = a di-trans,poly-cis-dolichyl phosphate + phosphate + H(+)</text>
        <dbReference type="Rhea" id="RHEA:14385"/>
        <dbReference type="Rhea" id="RHEA-COMP:19498"/>
        <dbReference type="Rhea" id="RHEA-COMP:19506"/>
        <dbReference type="ChEBI" id="CHEBI:15377"/>
        <dbReference type="ChEBI" id="CHEBI:15378"/>
        <dbReference type="ChEBI" id="CHEBI:43474"/>
        <dbReference type="ChEBI" id="CHEBI:57497"/>
        <dbReference type="ChEBI" id="CHEBI:57683"/>
        <dbReference type="EC" id="3.6.1.43"/>
    </reaction>
</comment>
<evidence type="ECO:0000256" key="4">
    <source>
        <dbReference type="ARBA" id="ARBA00022801"/>
    </source>
</evidence>
<keyword evidence="6 9" id="KW-0472">Membrane</keyword>
<dbReference type="EC" id="3.6.1.43" evidence="9"/>
<evidence type="ECO:0000256" key="9">
    <source>
        <dbReference type="RuleBase" id="RU367078"/>
    </source>
</evidence>
<feature type="transmembrane region" description="Helical" evidence="9">
    <location>
        <begin position="41"/>
        <end position="61"/>
    </location>
</feature>
<dbReference type="InterPro" id="IPR036938">
    <property type="entry name" value="PAP2/HPO_sf"/>
</dbReference>
<dbReference type="InterPro" id="IPR039667">
    <property type="entry name" value="Dolichyldiphosphatase_PAP2"/>
</dbReference>
<accession>A0ABM0MF82</accession>
<evidence type="ECO:0000256" key="6">
    <source>
        <dbReference type="ARBA" id="ARBA00023136"/>
    </source>
</evidence>
<dbReference type="GeneID" id="100367623"/>
<keyword evidence="5 9" id="KW-1133">Transmembrane helix</keyword>
<evidence type="ECO:0000256" key="3">
    <source>
        <dbReference type="ARBA" id="ARBA00022692"/>
    </source>
</evidence>
<name>A0ABM0MF82_SACKO</name>
<dbReference type="PANTHER" id="PTHR11247:SF1">
    <property type="entry name" value="DOLICHYLDIPHOSPHATASE 1"/>
    <property type="match status" value="1"/>
</dbReference>
<dbReference type="InterPro" id="IPR000326">
    <property type="entry name" value="PAP2/HPO"/>
</dbReference>
<proteinExistence type="inferred from homology"/>
<evidence type="ECO:0000256" key="2">
    <source>
        <dbReference type="ARBA" id="ARBA00005518"/>
    </source>
</evidence>
<evidence type="ECO:0000256" key="5">
    <source>
        <dbReference type="ARBA" id="ARBA00022989"/>
    </source>
</evidence>